<accession>A0A550JEX3</accession>
<proteinExistence type="predicted"/>
<dbReference type="SUPFAM" id="SSF89447">
    <property type="entry name" value="AbrB/MazE/MraZ-like"/>
    <property type="match status" value="1"/>
</dbReference>
<evidence type="ECO:0000259" key="2">
    <source>
        <dbReference type="PROSITE" id="PS51740"/>
    </source>
</evidence>
<dbReference type="Pfam" id="PF04014">
    <property type="entry name" value="MazE_antitoxin"/>
    <property type="match status" value="1"/>
</dbReference>
<dbReference type="SMART" id="SM00966">
    <property type="entry name" value="SpoVT_AbrB"/>
    <property type="match status" value="1"/>
</dbReference>
<comment type="caution">
    <text evidence="3">The sequence shown here is derived from an EMBL/GenBank/DDBJ whole genome shotgun (WGS) entry which is preliminary data.</text>
</comment>
<keyword evidence="1 3" id="KW-0238">DNA-binding</keyword>
<reference evidence="3 4" key="1">
    <citation type="submission" date="2019-07" db="EMBL/GenBank/DDBJ databases">
        <title>Insights of Desulfuromonas acetexigens electromicrobiology.</title>
        <authorList>
            <person name="Katuri K."/>
            <person name="Sapireddy V."/>
            <person name="Shaw D.R."/>
            <person name="Saikaly P."/>
        </authorList>
    </citation>
    <scope>NUCLEOTIDE SEQUENCE [LARGE SCALE GENOMIC DNA]</scope>
    <source>
        <strain evidence="3 4">2873</strain>
    </source>
</reference>
<dbReference type="InterPro" id="IPR037914">
    <property type="entry name" value="SpoVT-AbrB_sf"/>
</dbReference>
<gene>
    <name evidence="3" type="ORF">FL622_08050</name>
</gene>
<dbReference type="GO" id="GO:0003677">
    <property type="term" value="F:DNA binding"/>
    <property type="evidence" value="ECO:0007669"/>
    <property type="project" value="UniProtKB-UniRule"/>
</dbReference>
<dbReference type="RefSeq" id="WP_092057575.1">
    <property type="nucleotide sequence ID" value="NZ_FOJJ01000037.1"/>
</dbReference>
<evidence type="ECO:0000313" key="3">
    <source>
        <dbReference type="EMBL" id="TRO81748.1"/>
    </source>
</evidence>
<dbReference type="EMBL" id="VJVV01000005">
    <property type="protein sequence ID" value="TRO81748.1"/>
    <property type="molecule type" value="Genomic_DNA"/>
</dbReference>
<organism evidence="3 4">
    <name type="scientific">Trichloromonas acetexigens</name>
    <dbReference type="NCBI Taxonomy" id="38815"/>
    <lineage>
        <taxon>Bacteria</taxon>
        <taxon>Pseudomonadati</taxon>
        <taxon>Thermodesulfobacteriota</taxon>
        <taxon>Desulfuromonadia</taxon>
        <taxon>Desulfuromonadales</taxon>
        <taxon>Trichloromonadaceae</taxon>
        <taxon>Trichloromonas</taxon>
    </lineage>
</organism>
<evidence type="ECO:0000313" key="4">
    <source>
        <dbReference type="Proteomes" id="UP000317155"/>
    </source>
</evidence>
<dbReference type="Gene3D" id="2.10.260.10">
    <property type="match status" value="1"/>
</dbReference>
<keyword evidence="4" id="KW-1185">Reference proteome</keyword>
<feature type="domain" description="SpoVT-AbrB" evidence="2">
    <location>
        <begin position="1"/>
        <end position="43"/>
    </location>
</feature>
<dbReference type="InterPro" id="IPR007159">
    <property type="entry name" value="SpoVT-AbrB_dom"/>
</dbReference>
<dbReference type="NCBIfam" id="TIGR01439">
    <property type="entry name" value="lp_hng_hel_AbrB"/>
    <property type="match status" value="1"/>
</dbReference>
<protein>
    <submittedName>
        <fullName evidence="3">AbrB/MazE/SpoVT family DNA-binding domain-containing protein</fullName>
    </submittedName>
</protein>
<evidence type="ECO:0000256" key="1">
    <source>
        <dbReference type="PROSITE-ProRule" id="PRU01076"/>
    </source>
</evidence>
<name>A0A550JEX3_9BACT</name>
<sequence>MKVTSKGQVTIPKGVREKLGIAPLNEVEFVEEKGRVFLVKKGVGESGSKEFARLRGCATVRMSTEEIMRLTRSEE</sequence>
<dbReference type="OrthoDB" id="9810885at2"/>
<dbReference type="Proteomes" id="UP000317155">
    <property type="component" value="Unassembled WGS sequence"/>
</dbReference>
<dbReference type="PROSITE" id="PS51740">
    <property type="entry name" value="SPOVT_ABRB"/>
    <property type="match status" value="1"/>
</dbReference>
<dbReference type="AlphaFoldDB" id="A0A550JEX3"/>